<dbReference type="InterPro" id="IPR036396">
    <property type="entry name" value="Cyt_P450_sf"/>
</dbReference>
<dbReference type="Proteomes" id="UP000308652">
    <property type="component" value="Unassembled WGS sequence"/>
</dbReference>
<dbReference type="Pfam" id="PF00067">
    <property type="entry name" value="p450"/>
    <property type="match status" value="1"/>
</dbReference>
<protein>
    <submittedName>
        <fullName evidence="12">Cytochrome P450</fullName>
    </submittedName>
</protein>
<accession>A0A5C3LKJ9</accession>
<keyword evidence="11" id="KW-0812">Transmembrane</keyword>
<dbReference type="PROSITE" id="PS00086">
    <property type="entry name" value="CYTOCHROME_P450"/>
    <property type="match status" value="1"/>
</dbReference>
<dbReference type="GO" id="GO:0004497">
    <property type="term" value="F:monooxygenase activity"/>
    <property type="evidence" value="ECO:0007669"/>
    <property type="project" value="UniProtKB-KW"/>
</dbReference>
<dbReference type="PANTHER" id="PTHR46300:SF7">
    <property type="entry name" value="P450, PUTATIVE (EUROFUNG)-RELATED"/>
    <property type="match status" value="1"/>
</dbReference>
<evidence type="ECO:0000313" key="13">
    <source>
        <dbReference type="Proteomes" id="UP000308652"/>
    </source>
</evidence>
<sequence length="511" mass="58282">MLSYSSTILALISLALSVVSLFLKRRYKHCRVRYPPGPKPMPFIGNLFDIPKSGKPWLLYASWAKIYNSDILHFSIFGKHVFVLNSAEIITELFEKRSHIYSDRPYAPVADIMGWSFTTLLLPYGDKWRQHRRQYQQYFRKEASVKYHAFQTKKIRDMLRQFLNSPDENEVYYKTIGAAISMSSFYGYELTPPFDNDHMLVITEEAVQKGTRSLVPGAAIVNTFPALRHLPKWLPGIGFKEALEIRKLTQEMRTAPMRFIKTQMASGHENNSLLAEMLRNNDSSEESEAVEQNAIDIVVSLYAAGSETTVSAIATFILAMMYYPQVQKKAQEELDQVIGPDRLPVIDDRSSLPYIEAIYRETARWIPVANLASPHATSRDDIYNGYYIPKGSIVISNVWSVSHNPQVYPDPDVFKPERFFGSDGQLNSDEVNYAFGFGRRVCPGRHLASSTIWLTMASILAAFNVQRPANMSDTPFNYEEIFGNGTVSNPSFHSYIYPRSEHARRIVEEGI</sequence>
<evidence type="ECO:0000256" key="9">
    <source>
        <dbReference type="PIRSR" id="PIRSR602401-1"/>
    </source>
</evidence>
<evidence type="ECO:0000256" key="7">
    <source>
        <dbReference type="ARBA" id="ARBA00023004"/>
    </source>
</evidence>
<dbReference type="PRINTS" id="PR00385">
    <property type="entry name" value="P450"/>
</dbReference>
<dbReference type="EMBL" id="ML213675">
    <property type="protein sequence ID" value="TFK32426.1"/>
    <property type="molecule type" value="Genomic_DNA"/>
</dbReference>
<evidence type="ECO:0000256" key="2">
    <source>
        <dbReference type="ARBA" id="ARBA00005179"/>
    </source>
</evidence>
<feature type="transmembrane region" description="Helical" evidence="11">
    <location>
        <begin position="6"/>
        <end position="23"/>
    </location>
</feature>
<evidence type="ECO:0000256" key="6">
    <source>
        <dbReference type="ARBA" id="ARBA00023002"/>
    </source>
</evidence>
<keyword evidence="11" id="KW-1133">Transmembrane helix</keyword>
<name>A0A5C3LKJ9_9AGAR</name>
<dbReference type="SUPFAM" id="SSF48264">
    <property type="entry name" value="Cytochrome P450"/>
    <property type="match status" value="1"/>
</dbReference>
<dbReference type="InterPro" id="IPR017972">
    <property type="entry name" value="Cyt_P450_CS"/>
</dbReference>
<dbReference type="OrthoDB" id="2789670at2759"/>
<comment type="cofactor">
    <cofactor evidence="1 9">
        <name>heme</name>
        <dbReference type="ChEBI" id="CHEBI:30413"/>
    </cofactor>
</comment>
<dbReference type="AlphaFoldDB" id="A0A5C3LKJ9"/>
<evidence type="ECO:0000256" key="4">
    <source>
        <dbReference type="ARBA" id="ARBA00022617"/>
    </source>
</evidence>
<evidence type="ECO:0000256" key="8">
    <source>
        <dbReference type="ARBA" id="ARBA00023033"/>
    </source>
</evidence>
<keyword evidence="4 9" id="KW-0349">Heme</keyword>
<keyword evidence="8 10" id="KW-0503">Monooxygenase</keyword>
<dbReference type="PANTHER" id="PTHR46300">
    <property type="entry name" value="P450, PUTATIVE (EUROFUNG)-RELATED-RELATED"/>
    <property type="match status" value="1"/>
</dbReference>
<reference evidence="12 13" key="1">
    <citation type="journal article" date="2019" name="Nat. Ecol. Evol.">
        <title>Megaphylogeny resolves global patterns of mushroom evolution.</title>
        <authorList>
            <person name="Varga T."/>
            <person name="Krizsan K."/>
            <person name="Foldi C."/>
            <person name="Dima B."/>
            <person name="Sanchez-Garcia M."/>
            <person name="Sanchez-Ramirez S."/>
            <person name="Szollosi G.J."/>
            <person name="Szarkandi J.G."/>
            <person name="Papp V."/>
            <person name="Albert L."/>
            <person name="Andreopoulos W."/>
            <person name="Angelini C."/>
            <person name="Antonin V."/>
            <person name="Barry K.W."/>
            <person name="Bougher N.L."/>
            <person name="Buchanan P."/>
            <person name="Buyck B."/>
            <person name="Bense V."/>
            <person name="Catcheside P."/>
            <person name="Chovatia M."/>
            <person name="Cooper J."/>
            <person name="Damon W."/>
            <person name="Desjardin D."/>
            <person name="Finy P."/>
            <person name="Geml J."/>
            <person name="Haridas S."/>
            <person name="Hughes K."/>
            <person name="Justo A."/>
            <person name="Karasinski D."/>
            <person name="Kautmanova I."/>
            <person name="Kiss B."/>
            <person name="Kocsube S."/>
            <person name="Kotiranta H."/>
            <person name="LaButti K.M."/>
            <person name="Lechner B.E."/>
            <person name="Liimatainen K."/>
            <person name="Lipzen A."/>
            <person name="Lukacs Z."/>
            <person name="Mihaltcheva S."/>
            <person name="Morgado L.N."/>
            <person name="Niskanen T."/>
            <person name="Noordeloos M.E."/>
            <person name="Ohm R.A."/>
            <person name="Ortiz-Santana B."/>
            <person name="Ovrebo C."/>
            <person name="Racz N."/>
            <person name="Riley R."/>
            <person name="Savchenko A."/>
            <person name="Shiryaev A."/>
            <person name="Soop K."/>
            <person name="Spirin V."/>
            <person name="Szebenyi C."/>
            <person name="Tomsovsky M."/>
            <person name="Tulloss R.E."/>
            <person name="Uehling J."/>
            <person name="Grigoriev I.V."/>
            <person name="Vagvolgyi C."/>
            <person name="Papp T."/>
            <person name="Martin F.M."/>
            <person name="Miettinen O."/>
            <person name="Hibbett D.S."/>
            <person name="Nagy L.G."/>
        </authorList>
    </citation>
    <scope>NUCLEOTIDE SEQUENCE [LARGE SCALE GENOMIC DNA]</scope>
    <source>
        <strain evidence="12 13">CBS 166.37</strain>
    </source>
</reference>
<feature type="binding site" description="axial binding residue" evidence="9">
    <location>
        <position position="442"/>
    </location>
    <ligand>
        <name>heme</name>
        <dbReference type="ChEBI" id="CHEBI:30413"/>
    </ligand>
    <ligandPart>
        <name>Fe</name>
        <dbReference type="ChEBI" id="CHEBI:18248"/>
    </ligandPart>
</feature>
<dbReference type="GO" id="GO:0005506">
    <property type="term" value="F:iron ion binding"/>
    <property type="evidence" value="ECO:0007669"/>
    <property type="project" value="InterPro"/>
</dbReference>
<dbReference type="InterPro" id="IPR001128">
    <property type="entry name" value="Cyt_P450"/>
</dbReference>
<dbReference type="GO" id="GO:0016705">
    <property type="term" value="F:oxidoreductase activity, acting on paired donors, with incorporation or reduction of molecular oxygen"/>
    <property type="evidence" value="ECO:0007669"/>
    <property type="project" value="InterPro"/>
</dbReference>
<gene>
    <name evidence="12" type="ORF">BDQ12DRAFT_659153</name>
</gene>
<comment type="pathway">
    <text evidence="2">Secondary metabolite biosynthesis.</text>
</comment>
<keyword evidence="7 9" id="KW-0408">Iron</keyword>
<dbReference type="InterPro" id="IPR002401">
    <property type="entry name" value="Cyt_P450_E_grp-I"/>
</dbReference>
<evidence type="ECO:0000256" key="11">
    <source>
        <dbReference type="SAM" id="Phobius"/>
    </source>
</evidence>
<evidence type="ECO:0000256" key="10">
    <source>
        <dbReference type="RuleBase" id="RU000461"/>
    </source>
</evidence>
<keyword evidence="5 9" id="KW-0479">Metal-binding</keyword>
<comment type="similarity">
    <text evidence="3 10">Belongs to the cytochrome P450 family.</text>
</comment>
<evidence type="ECO:0000256" key="5">
    <source>
        <dbReference type="ARBA" id="ARBA00022723"/>
    </source>
</evidence>
<keyword evidence="11" id="KW-0472">Membrane</keyword>
<dbReference type="InterPro" id="IPR050364">
    <property type="entry name" value="Cytochrome_P450_fung"/>
</dbReference>
<dbReference type="Gene3D" id="1.10.630.10">
    <property type="entry name" value="Cytochrome P450"/>
    <property type="match status" value="1"/>
</dbReference>
<proteinExistence type="inferred from homology"/>
<dbReference type="CDD" id="cd11065">
    <property type="entry name" value="CYP64-like"/>
    <property type="match status" value="1"/>
</dbReference>
<dbReference type="STRING" id="68775.A0A5C3LKJ9"/>
<evidence type="ECO:0000256" key="1">
    <source>
        <dbReference type="ARBA" id="ARBA00001971"/>
    </source>
</evidence>
<organism evidence="12 13">
    <name type="scientific">Crucibulum laeve</name>
    <dbReference type="NCBI Taxonomy" id="68775"/>
    <lineage>
        <taxon>Eukaryota</taxon>
        <taxon>Fungi</taxon>
        <taxon>Dikarya</taxon>
        <taxon>Basidiomycota</taxon>
        <taxon>Agaricomycotina</taxon>
        <taxon>Agaricomycetes</taxon>
        <taxon>Agaricomycetidae</taxon>
        <taxon>Agaricales</taxon>
        <taxon>Agaricineae</taxon>
        <taxon>Nidulariaceae</taxon>
        <taxon>Crucibulum</taxon>
    </lineage>
</organism>
<keyword evidence="6 10" id="KW-0560">Oxidoreductase</keyword>
<evidence type="ECO:0000313" key="12">
    <source>
        <dbReference type="EMBL" id="TFK32426.1"/>
    </source>
</evidence>
<dbReference type="GO" id="GO:0020037">
    <property type="term" value="F:heme binding"/>
    <property type="evidence" value="ECO:0007669"/>
    <property type="project" value="InterPro"/>
</dbReference>
<dbReference type="PRINTS" id="PR00463">
    <property type="entry name" value="EP450I"/>
</dbReference>
<evidence type="ECO:0000256" key="3">
    <source>
        <dbReference type="ARBA" id="ARBA00010617"/>
    </source>
</evidence>
<keyword evidence="13" id="KW-1185">Reference proteome</keyword>